<dbReference type="InterPro" id="IPR018846">
    <property type="entry name" value="Beta-prop_RSE1/DDB1/CPSF1_1st"/>
</dbReference>
<dbReference type="InterPro" id="IPR004871">
    <property type="entry name" value="RSE1/DDB1/CPSF1_C"/>
</dbReference>
<comment type="subcellular location">
    <subcellularLocation>
        <location evidence="1">Nucleus</location>
    </subcellularLocation>
</comment>
<dbReference type="Pfam" id="PF03178">
    <property type="entry name" value="CPSF_A"/>
    <property type="match status" value="1"/>
</dbReference>
<dbReference type="GO" id="GO:0005634">
    <property type="term" value="C:nucleus"/>
    <property type="evidence" value="ECO:0007669"/>
    <property type="project" value="UniProtKB-SubCell"/>
</dbReference>
<evidence type="ECO:0000256" key="2">
    <source>
        <dbReference type="ARBA" id="ARBA00007453"/>
    </source>
</evidence>
<protein>
    <recommendedName>
        <fullName evidence="3">DNA damage-binding protein 1</fullName>
    </recommendedName>
</protein>
<feature type="domain" description="RSE1/DDB1/CPSF1 C-terminal" evidence="6">
    <location>
        <begin position="833"/>
        <end position="1225"/>
    </location>
</feature>
<gene>
    <name evidence="9" type="ORF">QSP1433_LOCUS10357</name>
</gene>
<evidence type="ECO:0000259" key="7">
    <source>
        <dbReference type="Pfam" id="PF10433"/>
    </source>
</evidence>
<dbReference type="PANTHER" id="PTHR10644">
    <property type="entry name" value="DNA REPAIR/RNA PROCESSING CPSF FAMILY"/>
    <property type="match status" value="1"/>
</dbReference>
<dbReference type="SUPFAM" id="SSF50998">
    <property type="entry name" value="Quinoprotein alcohol dehydrogenase-like"/>
    <property type="match status" value="1"/>
</dbReference>
<dbReference type="EMBL" id="HBHK01016543">
    <property type="protein sequence ID" value="CAD9689752.1"/>
    <property type="molecule type" value="Transcribed_RNA"/>
</dbReference>
<dbReference type="Gene3D" id="1.10.150.910">
    <property type="match status" value="1"/>
</dbReference>
<dbReference type="Pfam" id="PF10433">
    <property type="entry name" value="Beta-prop_RSE1_1st"/>
    <property type="match status" value="1"/>
</dbReference>
<reference evidence="9" key="1">
    <citation type="submission" date="2021-01" db="EMBL/GenBank/DDBJ databases">
        <authorList>
            <person name="Corre E."/>
            <person name="Pelletier E."/>
            <person name="Niang G."/>
            <person name="Scheremetjew M."/>
            <person name="Finn R."/>
            <person name="Kale V."/>
            <person name="Holt S."/>
            <person name="Cochrane G."/>
            <person name="Meng A."/>
            <person name="Brown T."/>
            <person name="Cohen L."/>
        </authorList>
    </citation>
    <scope>NUCLEOTIDE SEQUENCE</scope>
    <source>
        <strain evidence="9">NY070348D</strain>
    </source>
</reference>
<feature type="domain" description="RSE1/DDB1/CPSF1 second beta-propeller" evidence="8">
    <location>
        <begin position="425"/>
        <end position="754"/>
    </location>
</feature>
<dbReference type="InterPro" id="IPR015943">
    <property type="entry name" value="WD40/YVTN_repeat-like_dom_sf"/>
</dbReference>
<sequence>MYQYVVSAQKPTNVTHVLKGNFINARELDLIICKSTRIEFHTLTSEGLLAQFDLGIYGRVATCKLYKPHGEERDLLFVATERRQYFVLSYDTKSGKIVTKAKGEITSRINRPNENGQIGIIDPDCRVIGLNLYQGQFDVIPMDSKGQLKESFNIRLEEINVIDIQFLYGYDLPTICVLYEDNRNSKCTRHIKTYKISVKDMEFKESPWSQPNVDLETNMIIPIPEPIGGVLIMGLETIAYRNGRSGGRSGQAGTTISIPVRCGLVRAFAPIDEDGQRYLLCDEWGGLHVIALQIDRGTSPVPTSSITSSSSSSSSPAMVQTMTVVDLSMEFLGETSIASSIAYLDNGYVFVGSSFGDSQLIRLCPDKDKETDSYIETIQTCTNLGPIVDFCVVDLDRQGQGQVVTCSGAFKDGSLRVVRNGIGIDEQASVELPGIRGMWSLRDSFKSNYDRYLVQTFTSETRVLVIEDEELSETEISGFNPDLATLYCGNMIGNYLVQVTSTEVRIVKCADTSTVHFLWSAPAPKRITVASGNPSQLLIALDGGEIVLFEIEPSGTLTQKGTQVLEHEVACININPFDSKTKDGDKTMTDGSSETTRLCTDVAVIGMWTDVTIRILALPSLEQIHIEKLDGETIPRSLYFVTLEGFDHLLVGLGDGNLYTFDFVRGAEKNHMLTAKKKMTLGSRPISLSEFKSKDSTFIFAGTDRPTVIYSSGHKLLYSNVNQREVTAMVPFNTENFADCLAIASEEDLTIGTINDIQKLHIRSYPLGEQPRRICHQKSSRCFGVCTIRSGTGAFRASASENKSKTRDESAMDVDNRGAVFEEESNLDMIETSFVRLIDDETFKILDSFQLDEFESGCSILCCKFSEDPGTGSTSSQNPASSSSSSSSKSTTDKAQRKEDIEYIVVGTAYAIEGEQEPNKGRILVFKVDDKEESNSTPAASGSAPGRRLNMVAEKQTRGAVYCLNSFNGKLLAGINSKVKLFSFVDKGTDECELQPKCGHHEHILALYIESRGDFIVVGDLMKSISLLVYRSLDDTIEEIARDYNANWMTAVGICDDDTYIGAETHLNLFTVQKNSTAVTEEARHMLNVCGEFHLGEFVNRFHHGSLVMQSAQQQTDMMKTGGTASSTLPKVSDDDQVSETVMGILNSSAKPEMLFCTVNGVIGVIASLTEGQYKLLRRVEKALSCVIQGVGGLSHSAWRSFTNDRKSLPNRTGYIDGDLIEAFLELPDEDVKRVVDMVNGKVPLGVDEDISSILSLNNAVAPAVVASAVGASNGSDLLSLNLDVDSLTRFIEDLARLH</sequence>
<evidence type="ECO:0000256" key="5">
    <source>
        <dbReference type="SAM" id="MobiDB-lite"/>
    </source>
</evidence>
<dbReference type="InterPro" id="IPR058543">
    <property type="entry name" value="Beta-prop_RSE1/DDB1/CPSF1_2nd"/>
</dbReference>
<dbReference type="Pfam" id="PF23726">
    <property type="entry name" value="Beta-prop_RSE1_2nd"/>
    <property type="match status" value="1"/>
</dbReference>
<organism evidence="9">
    <name type="scientific">Mucochytrium quahogii</name>
    <dbReference type="NCBI Taxonomy" id="96639"/>
    <lineage>
        <taxon>Eukaryota</taxon>
        <taxon>Sar</taxon>
        <taxon>Stramenopiles</taxon>
        <taxon>Bigyra</taxon>
        <taxon>Labyrinthulomycetes</taxon>
        <taxon>Thraustochytrida</taxon>
        <taxon>Thraustochytriidae</taxon>
        <taxon>Mucochytrium</taxon>
    </lineage>
</organism>
<evidence type="ECO:0000313" key="9">
    <source>
        <dbReference type="EMBL" id="CAD9689752.1"/>
    </source>
</evidence>
<evidence type="ECO:0000259" key="6">
    <source>
        <dbReference type="Pfam" id="PF03178"/>
    </source>
</evidence>
<evidence type="ECO:0000259" key="8">
    <source>
        <dbReference type="Pfam" id="PF23726"/>
    </source>
</evidence>
<evidence type="ECO:0000256" key="1">
    <source>
        <dbReference type="ARBA" id="ARBA00004123"/>
    </source>
</evidence>
<keyword evidence="4" id="KW-0539">Nucleus</keyword>
<comment type="similarity">
    <text evidence="2">Belongs to the DDB1 family.</text>
</comment>
<feature type="domain" description="RSE1/DDB1/CPSF1 first beta-propeller" evidence="7">
    <location>
        <begin position="14"/>
        <end position="380"/>
    </location>
</feature>
<proteinExistence type="inferred from homology"/>
<dbReference type="InterPro" id="IPR011047">
    <property type="entry name" value="Quinoprotein_ADH-like_sf"/>
</dbReference>
<dbReference type="InterPro" id="IPR050358">
    <property type="entry name" value="RSE1/DDB1/CFT1"/>
</dbReference>
<dbReference type="Gene3D" id="2.130.10.10">
    <property type="entry name" value="YVTN repeat-like/Quinoprotein amine dehydrogenase"/>
    <property type="match status" value="3"/>
</dbReference>
<dbReference type="GO" id="GO:0003676">
    <property type="term" value="F:nucleic acid binding"/>
    <property type="evidence" value="ECO:0007669"/>
    <property type="project" value="InterPro"/>
</dbReference>
<name>A0A7S2S558_9STRA</name>
<feature type="compositionally biased region" description="Low complexity" evidence="5">
    <location>
        <begin position="871"/>
        <end position="890"/>
    </location>
</feature>
<evidence type="ECO:0000256" key="3">
    <source>
        <dbReference type="ARBA" id="ARBA00014577"/>
    </source>
</evidence>
<feature type="region of interest" description="Disordered" evidence="5">
    <location>
        <begin position="871"/>
        <end position="895"/>
    </location>
</feature>
<evidence type="ECO:0000256" key="4">
    <source>
        <dbReference type="ARBA" id="ARBA00023242"/>
    </source>
</evidence>
<accession>A0A7S2S558</accession>